<dbReference type="Proteomes" id="UP000694050">
    <property type="component" value="Unassembled WGS sequence"/>
</dbReference>
<protein>
    <submittedName>
        <fullName evidence="1">Alpha-latrotoxin-Lh1a</fullName>
    </submittedName>
</protein>
<dbReference type="InterPro" id="IPR002110">
    <property type="entry name" value="Ankyrin_rpt"/>
</dbReference>
<gene>
    <name evidence="1" type="ORF">Forpe1208_v011846</name>
</gene>
<comment type="caution">
    <text evidence="1">The sequence shown here is derived from an EMBL/GenBank/DDBJ whole genome shotgun (WGS) entry which is preliminary data.</text>
</comment>
<sequence length="528" mass="59272">MEATELADLKNMANDCLMSRRKATLVLDGLDEMSGRLEVLLSSYPQIGLDMIDAHQQDIDQFIKDKVADIHTRFPLKQQEEETLVSKISSASQGIFLYARLVLDHLAAMDSIQDFEDESEDDTFPEDLDRVYDRIAQRIMKKPGSSRHKTVKKILGWVICATRPLRWREIQSRFCIDADKEICNIKGLRRDSFVSMVHETPARYRVRNGTINLVEEHINMDLFCCRYLSSRPFTTGKSQSISADIHSGYFGFLDYAAAHYIVHIREVETSEVSTFSASRLEAVKAAVVGLAKANCKEISLQAEQSDKATKDLNLAIQVNVLTVRTLIGLQRENSETAIFEATEGPKRHKRYKIQCSKFATGSSSETAFKEHLARLESHNVAFHHTTSKAKAKAVFPAELETGEWNLYEACKAGNLDEVKKFHREGVDLNSTHPEAVSPLCAAVEAGHGHVCRYFIDNGVDPFRQVSNKMASRAAVASAIYREHLEILEFLLHSGSSPDDSDLVENITYAIHSNHSAALNILLTARQPK</sequence>
<dbReference type="Pfam" id="PF12796">
    <property type="entry name" value="Ank_2"/>
    <property type="match status" value="1"/>
</dbReference>
<dbReference type="PANTHER" id="PTHR10039">
    <property type="entry name" value="AMELOGENIN"/>
    <property type="match status" value="1"/>
</dbReference>
<evidence type="ECO:0000313" key="2">
    <source>
        <dbReference type="Proteomes" id="UP000694050"/>
    </source>
</evidence>
<dbReference type="EMBL" id="JAELUQ010000009">
    <property type="protein sequence ID" value="KAG7408557.1"/>
    <property type="molecule type" value="Genomic_DNA"/>
</dbReference>
<proteinExistence type="predicted"/>
<accession>A0A8J5NYI9</accession>
<evidence type="ECO:0000313" key="1">
    <source>
        <dbReference type="EMBL" id="KAG7408557.1"/>
    </source>
</evidence>
<name>A0A8J5NYI9_FUSOX</name>
<dbReference type="SMART" id="SM00248">
    <property type="entry name" value="ANK"/>
    <property type="match status" value="3"/>
</dbReference>
<dbReference type="AlphaFoldDB" id="A0A8J5NYI9"/>
<reference evidence="1" key="1">
    <citation type="submission" date="2021-04" db="EMBL/GenBank/DDBJ databases">
        <title>First draft genome resource for Brassicaceae pathogens Fusarium oxysporum f. sp. raphani and Fusarium oxysporum f. sp. rapae.</title>
        <authorList>
            <person name="Asai S."/>
        </authorList>
    </citation>
    <scope>NUCLEOTIDE SEQUENCE</scope>
    <source>
        <strain evidence="1">Tf1208</strain>
    </source>
</reference>
<organism evidence="1 2">
    <name type="scientific">Fusarium oxysporum f. sp. rapae</name>
    <dbReference type="NCBI Taxonomy" id="485398"/>
    <lineage>
        <taxon>Eukaryota</taxon>
        <taxon>Fungi</taxon>
        <taxon>Dikarya</taxon>
        <taxon>Ascomycota</taxon>
        <taxon>Pezizomycotina</taxon>
        <taxon>Sordariomycetes</taxon>
        <taxon>Hypocreomycetidae</taxon>
        <taxon>Hypocreales</taxon>
        <taxon>Nectriaceae</taxon>
        <taxon>Fusarium</taxon>
        <taxon>Fusarium oxysporum species complex</taxon>
    </lineage>
</organism>